<evidence type="ECO:0000313" key="2">
    <source>
        <dbReference type="EMBL" id="KAE9026233.1"/>
    </source>
</evidence>
<dbReference type="Proteomes" id="UP000434957">
    <property type="component" value="Unassembled WGS sequence"/>
</dbReference>
<dbReference type="Proteomes" id="UP000429607">
    <property type="component" value="Unassembled WGS sequence"/>
</dbReference>
<dbReference type="EMBL" id="QXFU01001385">
    <property type="protein sequence ID" value="KAE9003527.1"/>
    <property type="molecule type" value="Genomic_DNA"/>
</dbReference>
<evidence type="ECO:0000313" key="1">
    <source>
        <dbReference type="EMBL" id="KAE9003527.1"/>
    </source>
</evidence>
<reference evidence="4 6" key="1">
    <citation type="submission" date="2018-09" db="EMBL/GenBank/DDBJ databases">
        <title>Genomic investigation of the strawberry pathogen Phytophthora fragariae indicates pathogenicity is determined by transcriptional variation in three key races.</title>
        <authorList>
            <person name="Adams T.M."/>
            <person name="Armitage A.D."/>
            <person name="Sobczyk M.K."/>
            <person name="Bates H.J."/>
            <person name="Dunwell J.M."/>
            <person name="Nellist C.F."/>
            <person name="Harrison R.J."/>
        </authorList>
    </citation>
    <scope>NUCLEOTIDE SEQUENCE [LARGE SCALE GENOMIC DNA]</scope>
    <source>
        <strain evidence="2 4">SCRP249</strain>
        <strain evidence="1 6">SCRP324</strain>
        <strain evidence="3 5">SCRP333</strain>
    </source>
</reference>
<accession>A0A6A3KD07</accession>
<dbReference type="EMBL" id="QXFV01000787">
    <property type="protein sequence ID" value="KAE9026233.1"/>
    <property type="molecule type" value="Genomic_DNA"/>
</dbReference>
<proteinExistence type="predicted"/>
<evidence type="ECO:0000313" key="6">
    <source>
        <dbReference type="Proteomes" id="UP000435112"/>
    </source>
</evidence>
<protein>
    <submittedName>
        <fullName evidence="1">Uncharacterized protein</fullName>
    </submittedName>
</protein>
<dbReference type="EMBL" id="QXFT01000787">
    <property type="protein sequence ID" value="KAE9335792.1"/>
    <property type="molecule type" value="Genomic_DNA"/>
</dbReference>
<dbReference type="OrthoDB" id="10276165at2759"/>
<name>A0A6A3KD07_9STRA</name>
<dbReference type="Proteomes" id="UP000435112">
    <property type="component" value="Unassembled WGS sequence"/>
</dbReference>
<dbReference type="AlphaFoldDB" id="A0A6A3KD07"/>
<organism evidence="1 6">
    <name type="scientific">Phytophthora rubi</name>
    <dbReference type="NCBI Taxonomy" id="129364"/>
    <lineage>
        <taxon>Eukaryota</taxon>
        <taxon>Sar</taxon>
        <taxon>Stramenopiles</taxon>
        <taxon>Oomycota</taxon>
        <taxon>Peronosporomycetes</taxon>
        <taxon>Peronosporales</taxon>
        <taxon>Peronosporaceae</taxon>
        <taxon>Phytophthora</taxon>
    </lineage>
</organism>
<evidence type="ECO:0000313" key="3">
    <source>
        <dbReference type="EMBL" id="KAE9335792.1"/>
    </source>
</evidence>
<comment type="caution">
    <text evidence="1">The sequence shown here is derived from an EMBL/GenBank/DDBJ whole genome shotgun (WGS) entry which is preliminary data.</text>
</comment>
<evidence type="ECO:0000313" key="4">
    <source>
        <dbReference type="Proteomes" id="UP000429607"/>
    </source>
</evidence>
<keyword evidence="5" id="KW-1185">Reference proteome</keyword>
<sequence>MTSCTHFRDRVGLRLRIGVMKDVNRGIKSMQTAVDAFFVTLSV</sequence>
<gene>
    <name evidence="2" type="ORF">PR001_g12242</name>
    <name evidence="1" type="ORF">PR002_g17315</name>
    <name evidence="3" type="ORF">PR003_g12838</name>
</gene>
<evidence type="ECO:0000313" key="5">
    <source>
        <dbReference type="Proteomes" id="UP000434957"/>
    </source>
</evidence>